<dbReference type="EMBL" id="OA884083">
    <property type="protein sequence ID" value="CAD7280270.1"/>
    <property type="molecule type" value="Genomic_DNA"/>
</dbReference>
<evidence type="ECO:0000256" key="7">
    <source>
        <dbReference type="ARBA" id="ARBA00022824"/>
    </source>
</evidence>
<keyword evidence="6" id="KW-0833">Ubl conjugation pathway</keyword>
<keyword evidence="7" id="KW-0256">Endoplasmic reticulum</keyword>
<dbReference type="OrthoDB" id="1158011at2759"/>
<dbReference type="CDD" id="cd23799">
    <property type="entry name" value="UBCc_UBE2J"/>
    <property type="match status" value="1"/>
</dbReference>
<organism evidence="16">
    <name type="scientific">Notodromas monacha</name>
    <dbReference type="NCBI Taxonomy" id="399045"/>
    <lineage>
        <taxon>Eukaryota</taxon>
        <taxon>Metazoa</taxon>
        <taxon>Ecdysozoa</taxon>
        <taxon>Arthropoda</taxon>
        <taxon>Crustacea</taxon>
        <taxon>Oligostraca</taxon>
        <taxon>Ostracoda</taxon>
        <taxon>Podocopa</taxon>
        <taxon>Podocopida</taxon>
        <taxon>Cypridocopina</taxon>
        <taxon>Cypridoidea</taxon>
        <taxon>Cyprididae</taxon>
        <taxon>Notodromas</taxon>
    </lineage>
</organism>
<feature type="transmembrane region" description="Helical" evidence="14">
    <location>
        <begin position="195"/>
        <end position="219"/>
    </location>
</feature>
<feature type="domain" description="UBC core" evidence="15">
    <location>
        <begin position="6"/>
        <end position="163"/>
    </location>
</feature>
<evidence type="ECO:0000256" key="6">
    <source>
        <dbReference type="ARBA" id="ARBA00022786"/>
    </source>
</evidence>
<dbReference type="FunFam" id="3.10.110.10:FF:000023">
    <property type="entry name" value="Ubiquitin-conjugating enzyme E2 J2"/>
    <property type="match status" value="1"/>
</dbReference>
<evidence type="ECO:0000256" key="8">
    <source>
        <dbReference type="ARBA" id="ARBA00022840"/>
    </source>
</evidence>
<dbReference type="SMART" id="SM00212">
    <property type="entry name" value="UBCc"/>
    <property type="match status" value="1"/>
</dbReference>
<evidence type="ECO:0000256" key="10">
    <source>
        <dbReference type="ARBA" id="ARBA00023136"/>
    </source>
</evidence>
<protein>
    <recommendedName>
        <fullName evidence="12">Ubiquitin-conjugating enzyme E2 J2</fullName>
        <ecNumber evidence="2">2.3.2.23</ecNumber>
    </recommendedName>
</protein>
<feature type="region of interest" description="Disordered" evidence="13">
    <location>
        <begin position="168"/>
        <end position="188"/>
    </location>
</feature>
<evidence type="ECO:0000256" key="2">
    <source>
        <dbReference type="ARBA" id="ARBA00012486"/>
    </source>
</evidence>
<dbReference type="GO" id="GO:0061631">
    <property type="term" value="F:ubiquitin conjugating enzyme activity"/>
    <property type="evidence" value="ECO:0007669"/>
    <property type="project" value="UniProtKB-EC"/>
</dbReference>
<comment type="subcellular location">
    <subcellularLocation>
        <location evidence="1">Endoplasmic reticulum membrane</location>
    </subcellularLocation>
</comment>
<gene>
    <name evidence="16" type="ORF">NMOB1V02_LOCUS7932</name>
</gene>
<evidence type="ECO:0000256" key="4">
    <source>
        <dbReference type="ARBA" id="ARBA00022692"/>
    </source>
</evidence>
<keyword evidence="10 14" id="KW-0472">Membrane</keyword>
<accession>A0A7R9BS90</accession>
<evidence type="ECO:0000259" key="15">
    <source>
        <dbReference type="PROSITE" id="PS50127"/>
    </source>
</evidence>
<keyword evidence="5" id="KW-0547">Nucleotide-binding</keyword>
<evidence type="ECO:0000256" key="12">
    <source>
        <dbReference type="ARBA" id="ARBA00073320"/>
    </source>
</evidence>
<dbReference type="InterPro" id="IPR016135">
    <property type="entry name" value="UBQ-conjugating_enzyme/RWD"/>
</dbReference>
<evidence type="ECO:0000256" key="11">
    <source>
        <dbReference type="ARBA" id="ARBA00054775"/>
    </source>
</evidence>
<evidence type="ECO:0000256" key="13">
    <source>
        <dbReference type="SAM" id="MobiDB-lite"/>
    </source>
</evidence>
<comment type="function">
    <text evidence="11">Catalyzes the covalent attachment of ubiquitin to other proteins. Seems to function in the selective degradation of misfolded membrane proteins from the endoplasmic reticulum (ERAD). In cooperation with the GATOR2 complex, catalyzes 'Lys-6'-linked ubiquitination of NPRL2.</text>
</comment>
<keyword evidence="9 14" id="KW-1133">Transmembrane helix</keyword>
<evidence type="ECO:0000256" key="9">
    <source>
        <dbReference type="ARBA" id="ARBA00022989"/>
    </source>
</evidence>
<proteinExistence type="predicted"/>
<dbReference type="PROSITE" id="PS50127">
    <property type="entry name" value="UBC_2"/>
    <property type="match status" value="1"/>
</dbReference>
<keyword evidence="17" id="KW-1185">Reference proteome</keyword>
<dbReference type="Proteomes" id="UP000678499">
    <property type="component" value="Unassembled WGS sequence"/>
</dbReference>
<name>A0A7R9BS90_9CRUS</name>
<evidence type="ECO:0000256" key="5">
    <source>
        <dbReference type="ARBA" id="ARBA00022741"/>
    </source>
</evidence>
<dbReference type="InterPro" id="IPR000608">
    <property type="entry name" value="UBC"/>
</dbReference>
<dbReference type="EC" id="2.3.2.23" evidence="2"/>
<dbReference type="Pfam" id="PF00179">
    <property type="entry name" value="UQ_con"/>
    <property type="match status" value="1"/>
</dbReference>
<dbReference type="InterPro" id="IPR050113">
    <property type="entry name" value="Ub_conjugating_enzyme"/>
</dbReference>
<keyword evidence="3" id="KW-0808">Transferase</keyword>
<dbReference type="GO" id="GO:0005524">
    <property type="term" value="F:ATP binding"/>
    <property type="evidence" value="ECO:0007669"/>
    <property type="project" value="UniProtKB-KW"/>
</dbReference>
<keyword evidence="4 14" id="KW-0812">Transmembrane</keyword>
<sequence length="225" mass="25362">MVGKSTATSRLRQDYLRIKADPVPYVTAEPLPHNILEWHYVIRGPEQSLYQGGYYHGKLVFPAEYPYKPPRIYMITPNGRFKTNVRLCLSISDFHPDLWNPAWSVSTILTGLLSFMLESSYTLGSVETSDKEKADLAHQSLEFNLADKVFLELFPDCVEEMRETLRKSDKTEAAGLSSPNSWQKPSEKSKTDSGFLGMLQNVLAVVGLAIGVVIIKYALRESSRV</sequence>
<evidence type="ECO:0000256" key="3">
    <source>
        <dbReference type="ARBA" id="ARBA00022679"/>
    </source>
</evidence>
<dbReference type="Gene3D" id="3.10.110.10">
    <property type="entry name" value="Ubiquitin Conjugating Enzyme"/>
    <property type="match status" value="1"/>
</dbReference>
<evidence type="ECO:0000256" key="1">
    <source>
        <dbReference type="ARBA" id="ARBA00004586"/>
    </source>
</evidence>
<dbReference type="AlphaFoldDB" id="A0A7R9BS90"/>
<evidence type="ECO:0000256" key="14">
    <source>
        <dbReference type="SAM" id="Phobius"/>
    </source>
</evidence>
<dbReference type="PANTHER" id="PTHR24067">
    <property type="entry name" value="UBIQUITIN-CONJUGATING ENZYME E2"/>
    <property type="match status" value="1"/>
</dbReference>
<dbReference type="EMBL" id="CAJPEX010002046">
    <property type="protein sequence ID" value="CAG0920422.1"/>
    <property type="molecule type" value="Genomic_DNA"/>
</dbReference>
<dbReference type="GO" id="GO:0005789">
    <property type="term" value="C:endoplasmic reticulum membrane"/>
    <property type="evidence" value="ECO:0007669"/>
    <property type="project" value="UniProtKB-SubCell"/>
</dbReference>
<dbReference type="SUPFAM" id="SSF54495">
    <property type="entry name" value="UBC-like"/>
    <property type="match status" value="1"/>
</dbReference>
<evidence type="ECO:0000313" key="17">
    <source>
        <dbReference type="Proteomes" id="UP000678499"/>
    </source>
</evidence>
<evidence type="ECO:0000313" key="16">
    <source>
        <dbReference type="EMBL" id="CAD7280270.1"/>
    </source>
</evidence>
<reference evidence="16" key="1">
    <citation type="submission" date="2020-11" db="EMBL/GenBank/DDBJ databases">
        <authorList>
            <person name="Tran Van P."/>
        </authorList>
    </citation>
    <scope>NUCLEOTIDE SEQUENCE</scope>
</reference>
<keyword evidence="8" id="KW-0067">ATP-binding</keyword>